<dbReference type="EMBL" id="JAPEVA010000011">
    <property type="protein sequence ID" value="KAJ4409528.1"/>
    <property type="molecule type" value="Genomic_DNA"/>
</dbReference>
<dbReference type="SUPFAM" id="SSF52047">
    <property type="entry name" value="RNI-like"/>
    <property type="match status" value="1"/>
</dbReference>
<sequence length="474" mass="54617">MANLHTLPTELKLLIIQHIKCTVNTTEIAPAELHIPFTVHLSSGAILDLASLSRVGRSLRNLVAPHLFHSLVLRNTVKSGESVALIAKSDHARHVKSLELITASARVWEVEYDQPNYPCDEMQGMGLPENVEQVLSNLNCFPNLERLVIDLRLKEQCMWRSIGDYVDYFDFEIDEVFEGWRPMVDRIYRAVVRNTHSKLKTLTLRNIRPYDCAAWQDPAWHTFLRCITTFKLQFYDRADNKWNIARSPYHTFLPHLAQTLWPYLCNVTHLTLSASSTEFTGADFVFEEGAPLCLPKFPKLQTLELDYIFMGNAVLDILTKHAQTLQRVRMQHIFVARTTHENVYDDLEPQMTWAIAFATLSESTVPWPRLVGLEILCTGDGKSTVMRAQEVRDTERMRKYGDGEPELRYTITDWEDAGVRPFDVEEQRGVVRDLDNGNVVIREKEDGVQADLDRLAYEGFMRIVWGNRQRLGRE</sequence>
<evidence type="ECO:0000313" key="1">
    <source>
        <dbReference type="EMBL" id="KAJ4409528.1"/>
    </source>
</evidence>
<evidence type="ECO:0000313" key="2">
    <source>
        <dbReference type="Proteomes" id="UP001140510"/>
    </source>
</evidence>
<gene>
    <name evidence="1" type="ORF">N0V91_002449</name>
</gene>
<comment type="caution">
    <text evidence="1">The sequence shown here is derived from an EMBL/GenBank/DDBJ whole genome shotgun (WGS) entry which is preliminary data.</text>
</comment>
<dbReference type="Proteomes" id="UP001140510">
    <property type="component" value="Unassembled WGS sequence"/>
</dbReference>
<accession>A0A9W9DB35</accession>
<evidence type="ECO:0008006" key="3">
    <source>
        <dbReference type="Google" id="ProtNLM"/>
    </source>
</evidence>
<name>A0A9W9DB35_9PLEO</name>
<proteinExistence type="predicted"/>
<dbReference type="AlphaFoldDB" id="A0A9W9DB35"/>
<keyword evidence="2" id="KW-1185">Reference proteome</keyword>
<protein>
    <recommendedName>
        <fullName evidence="3">F-box domain-containing protein</fullName>
    </recommendedName>
</protein>
<dbReference type="OrthoDB" id="5410873at2759"/>
<reference evidence="1" key="1">
    <citation type="submission" date="2022-10" db="EMBL/GenBank/DDBJ databases">
        <title>Tapping the CABI collections for fungal endophytes: first genome assemblies for Collariella, Neodidymelliopsis, Ascochyta clinopodiicola, Didymella pomorum, Didymosphaeria variabile, Neocosmospora piperis and Neocucurbitaria cava.</title>
        <authorList>
            <person name="Hill R."/>
        </authorList>
    </citation>
    <scope>NUCLEOTIDE SEQUENCE</scope>
    <source>
        <strain evidence="1">IMI 355091</strain>
    </source>
</reference>
<organism evidence="1 2">
    <name type="scientific">Didymella pomorum</name>
    <dbReference type="NCBI Taxonomy" id="749634"/>
    <lineage>
        <taxon>Eukaryota</taxon>
        <taxon>Fungi</taxon>
        <taxon>Dikarya</taxon>
        <taxon>Ascomycota</taxon>
        <taxon>Pezizomycotina</taxon>
        <taxon>Dothideomycetes</taxon>
        <taxon>Pleosporomycetidae</taxon>
        <taxon>Pleosporales</taxon>
        <taxon>Pleosporineae</taxon>
        <taxon>Didymellaceae</taxon>
        <taxon>Didymella</taxon>
    </lineage>
</organism>